<dbReference type="GO" id="GO:0016020">
    <property type="term" value="C:membrane"/>
    <property type="evidence" value="ECO:0007669"/>
    <property type="project" value="UniProtKB-SubCell"/>
</dbReference>
<protein>
    <submittedName>
        <fullName evidence="7">Major facilitator-type transporter hxnP</fullName>
    </submittedName>
</protein>
<feature type="transmembrane region" description="Helical" evidence="6">
    <location>
        <begin position="149"/>
        <end position="168"/>
    </location>
</feature>
<keyword evidence="2" id="KW-0813">Transport</keyword>
<evidence type="ECO:0000256" key="6">
    <source>
        <dbReference type="SAM" id="Phobius"/>
    </source>
</evidence>
<sequence>MIIPLGAFANATIAYGVFHLNNGQLKNWQYLFIIEGALTVFFGLLAWILLPAGPGSAWFLTAEERRFAADRMKADNALFVKHSYDSDGVEKDRLTKRDFVETAKDWKFWYVLAFNICASVPGQAFSVFLPLVVQGLGYSSIEANLERGYHIIGGIIIALIGLIATVTVESSGGKYAALCVLLLGSYVAAPLTVAWLSGNTPEPGKRSLVLGLNGFGNIAGVIGAQLYRAKYKPDYKIPFYITLGFVAVALVGYLSYRFTLAAVNRRKLEIMRHKSQEDIEKERVDGTRYADKKWTFIYGL</sequence>
<dbReference type="Proteomes" id="UP001055115">
    <property type="component" value="Unassembled WGS sequence"/>
</dbReference>
<gene>
    <name evidence="7" type="ORF">ColSpa_12529</name>
</gene>
<keyword evidence="3 6" id="KW-0812">Transmembrane</keyword>
<name>A0AA37PHM3_9PEZI</name>
<feature type="transmembrane region" description="Helical" evidence="6">
    <location>
        <begin position="239"/>
        <end position="256"/>
    </location>
</feature>
<evidence type="ECO:0000256" key="5">
    <source>
        <dbReference type="ARBA" id="ARBA00023136"/>
    </source>
</evidence>
<dbReference type="InterPro" id="IPR036259">
    <property type="entry name" value="MFS_trans_sf"/>
</dbReference>
<feature type="transmembrane region" description="Helical" evidence="6">
    <location>
        <begin position="30"/>
        <end position="50"/>
    </location>
</feature>
<dbReference type="AlphaFoldDB" id="A0AA37PHM3"/>
<keyword evidence="5 6" id="KW-0472">Membrane</keyword>
<accession>A0AA37PHM3</accession>
<keyword evidence="4 6" id="KW-1133">Transmembrane helix</keyword>
<dbReference type="RefSeq" id="XP_049134698.1">
    <property type="nucleotide sequence ID" value="XM_049278741.1"/>
</dbReference>
<dbReference type="Gene3D" id="1.20.1250.20">
    <property type="entry name" value="MFS general substrate transporter like domains"/>
    <property type="match status" value="1"/>
</dbReference>
<evidence type="ECO:0000313" key="7">
    <source>
        <dbReference type="EMBL" id="GKT52348.1"/>
    </source>
</evidence>
<keyword evidence="8" id="KW-1185">Reference proteome</keyword>
<proteinExistence type="predicted"/>
<evidence type="ECO:0000256" key="3">
    <source>
        <dbReference type="ARBA" id="ARBA00022692"/>
    </source>
</evidence>
<dbReference type="PANTHER" id="PTHR43791">
    <property type="entry name" value="PERMEASE-RELATED"/>
    <property type="match status" value="1"/>
</dbReference>
<dbReference type="EMBL" id="BQXU01000065">
    <property type="protein sequence ID" value="GKT52348.1"/>
    <property type="molecule type" value="Genomic_DNA"/>
</dbReference>
<dbReference type="GO" id="GO:0022857">
    <property type="term" value="F:transmembrane transporter activity"/>
    <property type="evidence" value="ECO:0007669"/>
    <property type="project" value="TreeGrafter"/>
</dbReference>
<dbReference type="PANTHER" id="PTHR43791:SF21">
    <property type="entry name" value="MAJOR FACILITATOR SUPERFAMILY (MFS) PROFILE DOMAIN-CONTAINING PROTEIN"/>
    <property type="match status" value="1"/>
</dbReference>
<feature type="transmembrane region" description="Helical" evidence="6">
    <location>
        <begin position="108"/>
        <end position="129"/>
    </location>
</feature>
<evidence type="ECO:0000313" key="8">
    <source>
        <dbReference type="Proteomes" id="UP001055115"/>
    </source>
</evidence>
<dbReference type="GeneID" id="73333331"/>
<dbReference type="SUPFAM" id="SSF103473">
    <property type="entry name" value="MFS general substrate transporter"/>
    <property type="match status" value="1"/>
</dbReference>
<feature type="transmembrane region" description="Helical" evidence="6">
    <location>
        <begin position="208"/>
        <end position="227"/>
    </location>
</feature>
<evidence type="ECO:0000256" key="1">
    <source>
        <dbReference type="ARBA" id="ARBA00004141"/>
    </source>
</evidence>
<evidence type="ECO:0000256" key="4">
    <source>
        <dbReference type="ARBA" id="ARBA00022989"/>
    </source>
</evidence>
<evidence type="ECO:0000256" key="2">
    <source>
        <dbReference type="ARBA" id="ARBA00022448"/>
    </source>
</evidence>
<comment type="caution">
    <text evidence="7">The sequence shown here is derived from an EMBL/GenBank/DDBJ whole genome shotgun (WGS) entry which is preliminary data.</text>
</comment>
<feature type="transmembrane region" description="Helical" evidence="6">
    <location>
        <begin position="175"/>
        <end position="196"/>
    </location>
</feature>
<reference evidence="7 8" key="1">
    <citation type="submission" date="2022-03" db="EMBL/GenBank/DDBJ databases">
        <title>Genome data of Colletotrichum spp.</title>
        <authorList>
            <person name="Utami Y.D."/>
            <person name="Hiruma K."/>
        </authorList>
    </citation>
    <scope>NUCLEOTIDE SEQUENCE [LARGE SCALE GENOMIC DNA]</scope>
    <source>
        <strain evidence="7 8">MAFF 239500</strain>
    </source>
</reference>
<organism evidence="7 8">
    <name type="scientific">Colletotrichum spaethianum</name>
    <dbReference type="NCBI Taxonomy" id="700344"/>
    <lineage>
        <taxon>Eukaryota</taxon>
        <taxon>Fungi</taxon>
        <taxon>Dikarya</taxon>
        <taxon>Ascomycota</taxon>
        <taxon>Pezizomycotina</taxon>
        <taxon>Sordariomycetes</taxon>
        <taxon>Hypocreomycetidae</taxon>
        <taxon>Glomerellales</taxon>
        <taxon>Glomerellaceae</taxon>
        <taxon>Colletotrichum</taxon>
        <taxon>Colletotrichum spaethianum species complex</taxon>
    </lineage>
</organism>
<comment type="subcellular location">
    <subcellularLocation>
        <location evidence="1">Membrane</location>
        <topology evidence="1">Multi-pass membrane protein</topology>
    </subcellularLocation>
</comment>